<dbReference type="Proteomes" id="UP000663848">
    <property type="component" value="Unassembled WGS sequence"/>
</dbReference>
<protein>
    <submittedName>
        <fullName evidence="2">Uncharacterized protein</fullName>
    </submittedName>
</protein>
<evidence type="ECO:0000313" key="2">
    <source>
        <dbReference type="EMBL" id="CAF5043761.1"/>
    </source>
</evidence>
<feature type="non-terminal residue" evidence="2">
    <location>
        <position position="110"/>
    </location>
</feature>
<organism evidence="2 3">
    <name type="scientific">Rotaria socialis</name>
    <dbReference type="NCBI Taxonomy" id="392032"/>
    <lineage>
        <taxon>Eukaryota</taxon>
        <taxon>Metazoa</taxon>
        <taxon>Spiralia</taxon>
        <taxon>Gnathifera</taxon>
        <taxon>Rotifera</taxon>
        <taxon>Eurotatoria</taxon>
        <taxon>Bdelloidea</taxon>
        <taxon>Philodinida</taxon>
        <taxon>Philodinidae</taxon>
        <taxon>Rotaria</taxon>
    </lineage>
</organism>
<feature type="region of interest" description="Disordered" evidence="1">
    <location>
        <begin position="91"/>
        <end position="110"/>
    </location>
</feature>
<sequence length="110" mass="11141">GTQRIHKSGIISGIKCSAGTGSGTIPPVTAAPDTTHCDGKCKGQYPYGCNSAFQIGYCNAGGGCAYSTMNDPNWCCFNGCNQQSSATNPSVMTNAPTDIPTTITAAPVSA</sequence>
<dbReference type="EMBL" id="CAJOBR010047990">
    <property type="protein sequence ID" value="CAF5043761.1"/>
    <property type="molecule type" value="Genomic_DNA"/>
</dbReference>
<proteinExistence type="predicted"/>
<feature type="non-terminal residue" evidence="2">
    <location>
        <position position="1"/>
    </location>
</feature>
<evidence type="ECO:0000313" key="3">
    <source>
        <dbReference type="Proteomes" id="UP000663848"/>
    </source>
</evidence>
<feature type="compositionally biased region" description="Low complexity" evidence="1">
    <location>
        <begin position="93"/>
        <end position="110"/>
    </location>
</feature>
<accession>A0A822CHY5</accession>
<dbReference type="AlphaFoldDB" id="A0A822CHY5"/>
<reference evidence="2" key="1">
    <citation type="submission" date="2021-02" db="EMBL/GenBank/DDBJ databases">
        <authorList>
            <person name="Nowell W R."/>
        </authorList>
    </citation>
    <scope>NUCLEOTIDE SEQUENCE</scope>
</reference>
<evidence type="ECO:0000256" key="1">
    <source>
        <dbReference type="SAM" id="MobiDB-lite"/>
    </source>
</evidence>
<name>A0A822CHY5_9BILA</name>
<comment type="caution">
    <text evidence="2">The sequence shown here is derived from an EMBL/GenBank/DDBJ whole genome shotgun (WGS) entry which is preliminary data.</text>
</comment>
<gene>
    <name evidence="2" type="ORF">QYT958_LOCUS41587</name>
</gene>